<protein>
    <submittedName>
        <fullName evidence="1">Uncharacterized protein</fullName>
    </submittedName>
</protein>
<gene>
    <name evidence="1" type="ORF">GOODEAATRI_034094</name>
</gene>
<keyword evidence="2" id="KW-1185">Reference proteome</keyword>
<proteinExistence type="predicted"/>
<sequence>LFFNRVWSLDIEDYSPCSQSEMPDMGWINLVKCSFGMFERRSLLPCGSCMVKYYDYGELPASCDCCSQSNSN</sequence>
<reference evidence="1 2" key="1">
    <citation type="submission" date="2021-06" db="EMBL/GenBank/DDBJ databases">
        <authorList>
            <person name="Palmer J.M."/>
        </authorList>
    </citation>
    <scope>NUCLEOTIDE SEQUENCE [LARGE SCALE GENOMIC DNA]</scope>
    <source>
        <strain evidence="1 2">GA_2019</strain>
        <tissue evidence="1">Muscle</tissue>
    </source>
</reference>
<evidence type="ECO:0000313" key="2">
    <source>
        <dbReference type="Proteomes" id="UP001476798"/>
    </source>
</evidence>
<feature type="non-terminal residue" evidence="1">
    <location>
        <position position="1"/>
    </location>
</feature>
<comment type="caution">
    <text evidence="1">The sequence shown here is derived from an EMBL/GenBank/DDBJ whole genome shotgun (WGS) entry which is preliminary data.</text>
</comment>
<name>A0ABV0MZF6_9TELE</name>
<dbReference type="EMBL" id="JAHRIO010017979">
    <property type="protein sequence ID" value="MEQ2163798.1"/>
    <property type="molecule type" value="Genomic_DNA"/>
</dbReference>
<organism evidence="1 2">
    <name type="scientific">Goodea atripinnis</name>
    <dbReference type="NCBI Taxonomy" id="208336"/>
    <lineage>
        <taxon>Eukaryota</taxon>
        <taxon>Metazoa</taxon>
        <taxon>Chordata</taxon>
        <taxon>Craniata</taxon>
        <taxon>Vertebrata</taxon>
        <taxon>Euteleostomi</taxon>
        <taxon>Actinopterygii</taxon>
        <taxon>Neopterygii</taxon>
        <taxon>Teleostei</taxon>
        <taxon>Neoteleostei</taxon>
        <taxon>Acanthomorphata</taxon>
        <taxon>Ovalentaria</taxon>
        <taxon>Atherinomorphae</taxon>
        <taxon>Cyprinodontiformes</taxon>
        <taxon>Goodeidae</taxon>
        <taxon>Goodea</taxon>
    </lineage>
</organism>
<accession>A0ABV0MZF6</accession>
<evidence type="ECO:0000313" key="1">
    <source>
        <dbReference type="EMBL" id="MEQ2163798.1"/>
    </source>
</evidence>
<dbReference type="Proteomes" id="UP001476798">
    <property type="component" value="Unassembled WGS sequence"/>
</dbReference>